<feature type="region of interest" description="Disordered" evidence="4">
    <location>
        <begin position="1"/>
        <end position="35"/>
    </location>
</feature>
<dbReference type="PROSITE" id="PS00107">
    <property type="entry name" value="PROTEIN_KINASE_ATP"/>
    <property type="match status" value="1"/>
</dbReference>
<evidence type="ECO:0000313" key="7">
    <source>
        <dbReference type="Proteomes" id="UP001558713"/>
    </source>
</evidence>
<dbReference type="Gene3D" id="1.10.510.10">
    <property type="entry name" value="Transferase(Phosphotransferase) domain 1"/>
    <property type="match status" value="1"/>
</dbReference>
<dbReference type="GO" id="GO:0016301">
    <property type="term" value="F:kinase activity"/>
    <property type="evidence" value="ECO:0007669"/>
    <property type="project" value="UniProtKB-KW"/>
</dbReference>
<dbReference type="EMBL" id="JBANAX010000192">
    <property type="protein sequence ID" value="KAL1219005.1"/>
    <property type="molecule type" value="Genomic_DNA"/>
</dbReference>
<evidence type="ECO:0000256" key="3">
    <source>
        <dbReference type="PROSITE-ProRule" id="PRU10141"/>
    </source>
</evidence>
<sequence>MEDKEESNGSCFFPQSKKMKFQSEEEKKSEEVMENKEELNGSCFFPKSKKMKFQSEEEKKSEEEKMAISLDLPDYTILSPIGEGAFGKVYKAEHNTTKRFVAVKVLKGSSHAVRRERNILMELQPHPNIIQLIEVIGVEERDGGGPVYFVFELMDDDLKSIAERILSKKHQITDTQIKSYMHQLLSGLAHLHAKQALHRDIKGANILLNKKGDLKMADFGLSRFTLPYRLSELIINVKATKDVLSFIQ</sequence>
<keyword evidence="6" id="KW-0808">Transferase</keyword>
<comment type="caution">
    <text evidence="6">The sequence shown here is derived from an EMBL/GenBank/DDBJ whole genome shotgun (WGS) entry which is preliminary data.</text>
</comment>
<dbReference type="PANTHER" id="PTHR24056">
    <property type="entry name" value="CELL DIVISION PROTEIN KINASE"/>
    <property type="match status" value="1"/>
</dbReference>
<feature type="compositionally biased region" description="Basic and acidic residues" evidence="4">
    <location>
        <begin position="21"/>
        <end position="35"/>
    </location>
</feature>
<evidence type="ECO:0000256" key="4">
    <source>
        <dbReference type="SAM" id="MobiDB-lite"/>
    </source>
</evidence>
<dbReference type="InterPro" id="IPR050108">
    <property type="entry name" value="CDK"/>
</dbReference>
<organism evidence="6 7">
    <name type="scientific">Cardamine amara subsp. amara</name>
    <dbReference type="NCBI Taxonomy" id="228776"/>
    <lineage>
        <taxon>Eukaryota</taxon>
        <taxon>Viridiplantae</taxon>
        <taxon>Streptophyta</taxon>
        <taxon>Embryophyta</taxon>
        <taxon>Tracheophyta</taxon>
        <taxon>Spermatophyta</taxon>
        <taxon>Magnoliopsida</taxon>
        <taxon>eudicotyledons</taxon>
        <taxon>Gunneridae</taxon>
        <taxon>Pentapetalae</taxon>
        <taxon>rosids</taxon>
        <taxon>malvids</taxon>
        <taxon>Brassicales</taxon>
        <taxon>Brassicaceae</taxon>
        <taxon>Cardamineae</taxon>
        <taxon>Cardamine</taxon>
    </lineage>
</organism>
<evidence type="ECO:0000313" key="6">
    <source>
        <dbReference type="EMBL" id="KAL1219005.1"/>
    </source>
</evidence>
<proteinExistence type="predicted"/>
<keyword evidence="2 3" id="KW-0067">ATP-binding</keyword>
<keyword evidence="7" id="KW-1185">Reference proteome</keyword>
<reference evidence="6 7" key="1">
    <citation type="submission" date="2024-04" db="EMBL/GenBank/DDBJ databases">
        <title>Genome assembly C_amara_ONT_v2.</title>
        <authorList>
            <person name="Yant L."/>
            <person name="Moore C."/>
            <person name="Slenker M."/>
        </authorList>
    </citation>
    <scope>NUCLEOTIDE SEQUENCE [LARGE SCALE GENOMIC DNA]</scope>
    <source>
        <tissue evidence="6">Leaf</tissue>
    </source>
</reference>
<evidence type="ECO:0000259" key="5">
    <source>
        <dbReference type="PROSITE" id="PS50011"/>
    </source>
</evidence>
<evidence type="ECO:0000256" key="1">
    <source>
        <dbReference type="ARBA" id="ARBA00022741"/>
    </source>
</evidence>
<dbReference type="Proteomes" id="UP001558713">
    <property type="component" value="Unassembled WGS sequence"/>
</dbReference>
<dbReference type="InterPro" id="IPR000719">
    <property type="entry name" value="Prot_kinase_dom"/>
</dbReference>
<dbReference type="AlphaFoldDB" id="A0ABD1BP94"/>
<gene>
    <name evidence="6" type="ORF">V5N11_028461</name>
</gene>
<dbReference type="SUPFAM" id="SSF56112">
    <property type="entry name" value="Protein kinase-like (PK-like)"/>
    <property type="match status" value="1"/>
</dbReference>
<dbReference type="InterPro" id="IPR017441">
    <property type="entry name" value="Protein_kinase_ATP_BS"/>
</dbReference>
<accession>A0ABD1BP94</accession>
<dbReference type="PROSITE" id="PS50011">
    <property type="entry name" value="PROTEIN_KINASE_DOM"/>
    <property type="match status" value="1"/>
</dbReference>
<dbReference type="InterPro" id="IPR011009">
    <property type="entry name" value="Kinase-like_dom_sf"/>
</dbReference>
<dbReference type="Pfam" id="PF00069">
    <property type="entry name" value="Pkinase"/>
    <property type="match status" value="1"/>
</dbReference>
<name>A0ABD1BP94_CARAN</name>
<keyword evidence="6" id="KW-0418">Kinase</keyword>
<feature type="domain" description="Protein kinase" evidence="5">
    <location>
        <begin position="75"/>
        <end position="248"/>
    </location>
</feature>
<dbReference type="GO" id="GO:0005524">
    <property type="term" value="F:ATP binding"/>
    <property type="evidence" value="ECO:0007669"/>
    <property type="project" value="UniProtKB-UniRule"/>
</dbReference>
<keyword evidence="1 3" id="KW-0547">Nucleotide-binding</keyword>
<dbReference type="SMART" id="SM00220">
    <property type="entry name" value="S_TKc"/>
    <property type="match status" value="1"/>
</dbReference>
<evidence type="ECO:0000256" key="2">
    <source>
        <dbReference type="ARBA" id="ARBA00022840"/>
    </source>
</evidence>
<protein>
    <submittedName>
        <fullName evidence="6">Cyclin-dependent kinase C-2</fullName>
    </submittedName>
</protein>
<feature type="binding site" evidence="3">
    <location>
        <position position="104"/>
    </location>
    <ligand>
        <name>ATP</name>
        <dbReference type="ChEBI" id="CHEBI:30616"/>
    </ligand>
</feature>